<dbReference type="RefSeq" id="WP_190951245.1">
    <property type="nucleotide sequence ID" value="NZ_JACJTC010000017.1"/>
</dbReference>
<keyword evidence="2" id="KW-1185">Reference proteome</keyword>
<accession>A0ABR8HGB0</accession>
<sequence length="206" mass="23728">MVSIAIEDGWFHQVLGQCAENGGFVFIALLGDLSSEQEIISYRRVRENPMFPLSDYIEGQTPSILHRCEDLFGEAVNSPWVRARIPAIFGCNILISLSVPDYKYGLVEQTFVASELESNGDWIAYPFICEDYNLRTGLRFNPDDSLNEIYKRIAKAFWELLLLESESVCAFRDGYLHYNEMDDEEWHNVVYKNGKFRIEITDAAFI</sequence>
<evidence type="ECO:0000313" key="2">
    <source>
        <dbReference type="Proteomes" id="UP000606396"/>
    </source>
</evidence>
<gene>
    <name evidence="1" type="ORF">H6G94_23560</name>
</gene>
<reference evidence="1 2" key="1">
    <citation type="journal article" date="2020" name="ISME J.">
        <title>Comparative genomics reveals insights into cyanobacterial evolution and habitat adaptation.</title>
        <authorList>
            <person name="Chen M.Y."/>
            <person name="Teng W.K."/>
            <person name="Zhao L."/>
            <person name="Hu C.X."/>
            <person name="Zhou Y.K."/>
            <person name="Han B.P."/>
            <person name="Song L.R."/>
            <person name="Shu W.S."/>
        </authorList>
    </citation>
    <scope>NUCLEOTIDE SEQUENCE [LARGE SCALE GENOMIC DNA]</scope>
    <source>
        <strain evidence="1 2">FACHB-252</strain>
    </source>
</reference>
<organism evidence="1 2">
    <name type="scientific">Nostoc punctiforme FACHB-252</name>
    <dbReference type="NCBI Taxonomy" id="1357509"/>
    <lineage>
        <taxon>Bacteria</taxon>
        <taxon>Bacillati</taxon>
        <taxon>Cyanobacteriota</taxon>
        <taxon>Cyanophyceae</taxon>
        <taxon>Nostocales</taxon>
        <taxon>Nostocaceae</taxon>
        <taxon>Nostoc</taxon>
    </lineage>
</organism>
<name>A0ABR8HGB0_NOSPU</name>
<dbReference type="Proteomes" id="UP000606396">
    <property type="component" value="Unassembled WGS sequence"/>
</dbReference>
<dbReference type="EMBL" id="JACJTC010000017">
    <property type="protein sequence ID" value="MBD2614215.1"/>
    <property type="molecule type" value="Genomic_DNA"/>
</dbReference>
<protein>
    <submittedName>
        <fullName evidence="1">Uncharacterized protein</fullName>
    </submittedName>
</protein>
<comment type="caution">
    <text evidence="1">The sequence shown here is derived from an EMBL/GenBank/DDBJ whole genome shotgun (WGS) entry which is preliminary data.</text>
</comment>
<proteinExistence type="predicted"/>
<evidence type="ECO:0000313" key="1">
    <source>
        <dbReference type="EMBL" id="MBD2614215.1"/>
    </source>
</evidence>